<reference evidence="1 2" key="1">
    <citation type="submission" date="2020-08" db="EMBL/GenBank/DDBJ databases">
        <title>Genomic Encyclopedia of Type Strains, Phase IV (KMG-IV): sequencing the most valuable type-strain genomes for metagenomic binning, comparative biology and taxonomic classification.</title>
        <authorList>
            <person name="Goeker M."/>
        </authorList>
    </citation>
    <scope>NUCLEOTIDE SEQUENCE [LARGE SCALE GENOMIC DNA]</scope>
    <source>
        <strain evidence="1 2">DSM 45385</strain>
    </source>
</reference>
<dbReference type="RefSeq" id="WP_184973026.1">
    <property type="nucleotide sequence ID" value="NZ_JACHIN010000018.1"/>
</dbReference>
<dbReference type="PANTHER" id="PTHR38479:SF2">
    <property type="entry name" value="WINGED HELIX DNA-BINDING DOMAIN-CONTAINING PROTEIN"/>
    <property type="match status" value="1"/>
</dbReference>
<accession>A0A7W8ACL6</accession>
<dbReference type="AlphaFoldDB" id="A0A7W8ACL6"/>
<evidence type="ECO:0000313" key="1">
    <source>
        <dbReference type="EMBL" id="MBB5083692.1"/>
    </source>
</evidence>
<dbReference type="InterPro" id="IPR009351">
    <property type="entry name" value="AlkZ-like"/>
</dbReference>
<keyword evidence="2" id="KW-1185">Reference proteome</keyword>
<comment type="caution">
    <text evidence="1">The sequence shown here is derived from an EMBL/GenBank/DDBJ whole genome shotgun (WGS) entry which is preliminary data.</text>
</comment>
<protein>
    <recommendedName>
        <fullName evidence="3">Winged helix DNA-binding domain-containing protein</fullName>
    </recommendedName>
</protein>
<dbReference type="Pfam" id="PF06224">
    <property type="entry name" value="AlkZ-like"/>
    <property type="match status" value="1"/>
</dbReference>
<dbReference type="EMBL" id="JACHIN010000018">
    <property type="protein sequence ID" value="MBB5083692.1"/>
    <property type="molecule type" value="Genomic_DNA"/>
</dbReference>
<organism evidence="1 2">
    <name type="scientific">Nonomuraea endophytica</name>
    <dbReference type="NCBI Taxonomy" id="714136"/>
    <lineage>
        <taxon>Bacteria</taxon>
        <taxon>Bacillati</taxon>
        <taxon>Actinomycetota</taxon>
        <taxon>Actinomycetes</taxon>
        <taxon>Streptosporangiales</taxon>
        <taxon>Streptosporangiaceae</taxon>
        <taxon>Nonomuraea</taxon>
    </lineage>
</organism>
<evidence type="ECO:0000313" key="2">
    <source>
        <dbReference type="Proteomes" id="UP000568380"/>
    </source>
</evidence>
<dbReference type="PANTHER" id="PTHR38479">
    <property type="entry name" value="LMO0824 PROTEIN"/>
    <property type="match status" value="1"/>
</dbReference>
<evidence type="ECO:0008006" key="3">
    <source>
        <dbReference type="Google" id="ProtNLM"/>
    </source>
</evidence>
<name>A0A7W8ACL6_9ACTN</name>
<sequence length="356" mass="39294">MELSQRVLNRTTLHRQLLLERAGLDARAAVERLVAVQGQEANAPYIGLWSRLAAFTQDDLTSLLYGKQVVRGTMLRATQHLALSDDYLWLRPLMQVPMSRARQAAFGKAMPGVDLEELAKLAREHLTGRTLTRPQIRDLLAERWPDVEPFGLGWSAQSLLPIIHTPPNGTWNQGGATPFTLAEEWLGRALESSPPVERLVTRYLAAYGPAGVMDVQAWSGLTRLKPVMEAMDLAKYRDISGKVLYDLPGAPLVSADTPAPARFLPWFDNLIVAFADRRRMMTDEQRRAVCVGAVIYPTFLIDGTVGGMWDFKDGALVMTPFSPLPSAARDELAVEGARLLAFAGHEGGAIEWRPGS</sequence>
<gene>
    <name evidence="1" type="ORF">HNR40_009197</name>
</gene>
<dbReference type="Proteomes" id="UP000568380">
    <property type="component" value="Unassembled WGS sequence"/>
</dbReference>
<proteinExistence type="predicted"/>